<accession>A0A1Y1KA58</accession>
<evidence type="ECO:0000256" key="1">
    <source>
        <dbReference type="SAM" id="Phobius"/>
    </source>
</evidence>
<keyword evidence="1" id="KW-0812">Transmembrane</keyword>
<dbReference type="Pfam" id="PF09752">
    <property type="entry name" value="ABHD18"/>
    <property type="match status" value="1"/>
</dbReference>
<dbReference type="PANTHER" id="PTHR13617">
    <property type="entry name" value="PROTEIN ABHD18"/>
    <property type="match status" value="1"/>
</dbReference>
<organism evidence="2">
    <name type="scientific">Photinus pyralis</name>
    <name type="common">Common eastern firefly</name>
    <name type="synonym">Lampyris pyralis</name>
    <dbReference type="NCBI Taxonomy" id="7054"/>
    <lineage>
        <taxon>Eukaryota</taxon>
        <taxon>Metazoa</taxon>
        <taxon>Ecdysozoa</taxon>
        <taxon>Arthropoda</taxon>
        <taxon>Hexapoda</taxon>
        <taxon>Insecta</taxon>
        <taxon>Pterygota</taxon>
        <taxon>Neoptera</taxon>
        <taxon>Endopterygota</taxon>
        <taxon>Coleoptera</taxon>
        <taxon>Polyphaga</taxon>
        <taxon>Elateriformia</taxon>
        <taxon>Elateroidea</taxon>
        <taxon>Lampyridae</taxon>
        <taxon>Lampyrinae</taxon>
        <taxon>Photinus</taxon>
    </lineage>
</organism>
<dbReference type="Gene3D" id="3.40.50.1820">
    <property type="entry name" value="alpha/beta hydrolase"/>
    <property type="match status" value="1"/>
</dbReference>
<dbReference type="PANTHER" id="PTHR13617:SF14">
    <property type="entry name" value="PROTEIN ABHD18"/>
    <property type="match status" value="1"/>
</dbReference>
<sequence length="286" mass="32782">MSISRLDKLYRRILLTKFFVKGWGNPNHILRLFQFRKEISNRNKCVDLIPKDYPVTILNEQSFEDYQLIEGTFHSPLAHFLPDVVIPEVRPARFQLIFPKKWKSNTYRPLCIHLAGTGDHHFWKRRNVMAVPLLKHDISALILENPFYGLRKPKDQFRSSLHNVSDIFVMGGCLMLECLVLLRWCESLGFGPLGISGLSMGGHMASLAATSWPKPLVLVPCLSSSTASAVFTEVFIYLLGNFRNSRTLIKICLLNARSFLLLLFSKFLPLYLSEDIFHASLRTVTK</sequence>
<name>A0A1Y1KA58_PHOPY</name>
<dbReference type="SUPFAM" id="SSF53474">
    <property type="entry name" value="alpha/beta-Hydrolases"/>
    <property type="match status" value="1"/>
</dbReference>
<dbReference type="InterPro" id="IPR019149">
    <property type="entry name" value="ABHD18"/>
</dbReference>
<reference evidence="2" key="1">
    <citation type="journal article" date="2016" name="Sci. Rep.">
        <title>Molecular characterization of firefly nuptial gifts: a multi-omics approach sheds light on postcopulatory sexual selection.</title>
        <authorList>
            <person name="Al-Wathiqui N."/>
            <person name="Fallon T.R."/>
            <person name="South A."/>
            <person name="Weng J.K."/>
            <person name="Lewis S.M."/>
        </authorList>
    </citation>
    <scope>NUCLEOTIDE SEQUENCE</scope>
</reference>
<feature type="transmembrane region" description="Helical" evidence="1">
    <location>
        <begin position="251"/>
        <end position="272"/>
    </location>
</feature>
<evidence type="ECO:0000313" key="2">
    <source>
        <dbReference type="EMBL" id="JAV57070.1"/>
    </source>
</evidence>
<protein>
    <submittedName>
        <fullName evidence="2">Uncharacterized protein</fullName>
    </submittedName>
</protein>
<dbReference type="InterPro" id="IPR029058">
    <property type="entry name" value="AB_hydrolase_fold"/>
</dbReference>
<feature type="transmembrane region" description="Helical" evidence="1">
    <location>
        <begin position="217"/>
        <end position="239"/>
    </location>
</feature>
<keyword evidence="1" id="KW-0472">Membrane</keyword>
<proteinExistence type="predicted"/>
<dbReference type="AlphaFoldDB" id="A0A1Y1KA58"/>
<keyword evidence="1" id="KW-1133">Transmembrane helix</keyword>
<dbReference type="EMBL" id="GEZM01091162">
    <property type="protein sequence ID" value="JAV57070.1"/>
    <property type="molecule type" value="Transcribed_RNA"/>
</dbReference>